<organism evidence="1 2">
    <name type="scientific">Brucella pseudogrignonensis</name>
    <dbReference type="NCBI Taxonomy" id="419475"/>
    <lineage>
        <taxon>Bacteria</taxon>
        <taxon>Pseudomonadati</taxon>
        <taxon>Pseudomonadota</taxon>
        <taxon>Alphaproteobacteria</taxon>
        <taxon>Hyphomicrobiales</taxon>
        <taxon>Brucellaceae</taxon>
        <taxon>Brucella/Ochrobactrum group</taxon>
        <taxon>Brucella</taxon>
    </lineage>
</organism>
<name>A0ABU1M475_9HYPH</name>
<evidence type="ECO:0000313" key="1">
    <source>
        <dbReference type="EMBL" id="MDR6430839.1"/>
    </source>
</evidence>
<dbReference type="Proteomes" id="UP001184614">
    <property type="component" value="Unassembled WGS sequence"/>
</dbReference>
<gene>
    <name evidence="1" type="ORF">J2782_000544</name>
</gene>
<keyword evidence="2" id="KW-1185">Reference proteome</keyword>
<proteinExistence type="predicted"/>
<sequence>MTALVWAQKSSFSDFAINYPKGRDFPGLFSCACNNSSYMLQTEVTWWKRPIFSHAMQFGRDFDGKNIDSHFFSGGINQKGLTT</sequence>
<comment type="caution">
    <text evidence="1">The sequence shown here is derived from an EMBL/GenBank/DDBJ whole genome shotgun (WGS) entry which is preliminary data.</text>
</comment>
<accession>A0ABU1M475</accession>
<reference evidence="1 2" key="1">
    <citation type="submission" date="2023-07" db="EMBL/GenBank/DDBJ databases">
        <title>Sorghum-associated microbial communities from plants grown in Nebraska, USA.</title>
        <authorList>
            <person name="Schachtman D."/>
        </authorList>
    </citation>
    <scope>NUCLEOTIDE SEQUENCE [LARGE SCALE GENOMIC DNA]</scope>
    <source>
        <strain evidence="1 2">DS1730</strain>
    </source>
</reference>
<protein>
    <submittedName>
        <fullName evidence="1">Uncharacterized protein</fullName>
    </submittedName>
</protein>
<evidence type="ECO:0000313" key="2">
    <source>
        <dbReference type="Proteomes" id="UP001184614"/>
    </source>
</evidence>
<dbReference type="EMBL" id="JAVDQT010000001">
    <property type="protein sequence ID" value="MDR6430839.1"/>
    <property type="molecule type" value="Genomic_DNA"/>
</dbReference>